<gene>
    <name evidence="3" type="ORF">DVK44_07700</name>
</gene>
<dbReference type="AlphaFoldDB" id="A0A345HLM6"/>
<evidence type="ECO:0000256" key="1">
    <source>
        <dbReference type="SAM" id="MobiDB-lite"/>
    </source>
</evidence>
<sequence length="825" mass="85769">MTSYIPPALRGRRARLIALSVALPVGIAGSLVALPLTAQATPSADAVIAEVYGGGGNSGATLTHDFIELGNAGGAAFDLTGWSVQYLSGSPGATTKWSVTPLSGAIPAGGSYLIQQAKGTGGTDALPTPDATGTIAMSASSGTVALVHSTTALTCLTADDCAADAGIKDLVGFGTAVVRETSPATGADNTHSVTRDAKLTDTDNNSVDLSGATPSPRNSAGEGGGTAPGDGDPSPTPSPTNTTPGDVRIHDIQGKTRISPYVGQSVTNVPGVVTAVRSTGTSRGFWIQDTKPDNDPATSEAVFVFTGTTTPQVKVGDSVLVSARVVEYYPGGQASGVQSLTELSGATTVVLSSGNELPAPVVITAKTVPDKYAPKVKGGGNIEALPLKPTKYALDWFEAHEGMRLQIGDSRVVGASNSYGETWVTTKPKQNATPRGGTIYKSYDDVNSGRLKLISLTGDQITANVGDTLTGTSTGVLDYSNYGGYVLQTTTLGKVKSAGLKAEVAKKGKSDELSVATYNVENLAPANAQSKFDRLAEGIVTNLAAPDVVSLEEIQDNSGATNDGTVAADKTLAKFIAAIKAKGGPSYEWRSIDPEDGKDGGQPGGNIRNVFLFNPQRVSFVDRPGGDATTPVKVVTTTTKDKKGKVVKTEVSLSASPARINPTSTAWNSSRKPLVGEFTFRGQQVFVVGNHFNSKGGDQPLHSANQPPVLSSETQRVAQSKEVHAFVSDLLAKDKQAKIVVLGDLNDYPFSKPLDTLTKGKVLTDLIDTLPKNERYSYVYDGNSQTLDHILVSPAIKKPGYEVVHINAEFADQASDHDPQVVRIK</sequence>
<accession>A0A345HLM6</accession>
<keyword evidence="4" id="KW-1185">Reference proteome</keyword>
<dbReference type="InterPro" id="IPR036691">
    <property type="entry name" value="Endo/exonu/phosph_ase_sf"/>
</dbReference>
<dbReference type="PANTHER" id="PTHR42834">
    <property type="entry name" value="ENDONUCLEASE/EXONUCLEASE/PHOSPHATASE FAMILY PROTEIN (AFU_ORTHOLOGUE AFUA_3G09210)"/>
    <property type="match status" value="1"/>
</dbReference>
<dbReference type="Gene3D" id="3.60.10.10">
    <property type="entry name" value="Endonuclease/exonuclease/phosphatase"/>
    <property type="match status" value="1"/>
</dbReference>
<dbReference type="RefSeq" id="WP_114658967.1">
    <property type="nucleotide sequence ID" value="NZ_CP031194.1"/>
</dbReference>
<dbReference type="Proteomes" id="UP000253868">
    <property type="component" value="Chromosome"/>
</dbReference>
<dbReference type="InterPro" id="IPR005135">
    <property type="entry name" value="Endo/exonuclease/phosphatase"/>
</dbReference>
<dbReference type="CDD" id="cd04486">
    <property type="entry name" value="YhcR_OBF_like"/>
    <property type="match status" value="1"/>
</dbReference>
<dbReference type="GO" id="GO:0003824">
    <property type="term" value="F:catalytic activity"/>
    <property type="evidence" value="ECO:0007669"/>
    <property type="project" value="InterPro"/>
</dbReference>
<organism evidence="3 4">
    <name type="scientific">Streptomyces paludis</name>
    <dbReference type="NCBI Taxonomy" id="2282738"/>
    <lineage>
        <taxon>Bacteria</taxon>
        <taxon>Bacillati</taxon>
        <taxon>Actinomycetota</taxon>
        <taxon>Actinomycetes</taxon>
        <taxon>Kitasatosporales</taxon>
        <taxon>Streptomycetaceae</taxon>
        <taxon>Streptomyces</taxon>
    </lineage>
</organism>
<dbReference type="SUPFAM" id="SSF56219">
    <property type="entry name" value="DNase I-like"/>
    <property type="match status" value="1"/>
</dbReference>
<name>A0A345HLM6_9ACTN</name>
<evidence type="ECO:0000313" key="3">
    <source>
        <dbReference type="EMBL" id="AXG77600.1"/>
    </source>
</evidence>
<feature type="region of interest" description="Disordered" evidence="1">
    <location>
        <begin position="183"/>
        <end position="248"/>
    </location>
</feature>
<evidence type="ECO:0000313" key="4">
    <source>
        <dbReference type="Proteomes" id="UP000253868"/>
    </source>
</evidence>
<feature type="compositionally biased region" description="Low complexity" evidence="1">
    <location>
        <begin position="229"/>
        <end position="246"/>
    </location>
</feature>
<feature type="compositionally biased region" description="Polar residues" evidence="1">
    <location>
        <begin position="202"/>
        <end position="217"/>
    </location>
</feature>
<dbReference type="EMBL" id="CP031194">
    <property type="protein sequence ID" value="AXG77600.1"/>
    <property type="molecule type" value="Genomic_DNA"/>
</dbReference>
<dbReference type="InterPro" id="IPR001322">
    <property type="entry name" value="Lamin_tail_dom"/>
</dbReference>
<dbReference type="Pfam" id="PF03372">
    <property type="entry name" value="Exo_endo_phos"/>
    <property type="match status" value="1"/>
</dbReference>
<evidence type="ECO:0000259" key="2">
    <source>
        <dbReference type="PROSITE" id="PS51841"/>
    </source>
</evidence>
<dbReference type="KEGG" id="spad:DVK44_07700"/>
<feature type="compositionally biased region" description="Polar residues" evidence="1">
    <location>
        <begin position="183"/>
        <end position="192"/>
    </location>
</feature>
<dbReference type="InterPro" id="IPR036415">
    <property type="entry name" value="Lamin_tail_dom_sf"/>
</dbReference>
<dbReference type="PANTHER" id="PTHR42834:SF1">
    <property type="entry name" value="ENDONUCLEASE_EXONUCLEASE_PHOSPHATASE FAMILY PROTEIN (AFU_ORTHOLOGUE AFUA_3G09210)"/>
    <property type="match status" value="1"/>
</dbReference>
<dbReference type="SUPFAM" id="SSF74853">
    <property type="entry name" value="Lamin A/C globular tail domain"/>
    <property type="match status" value="1"/>
</dbReference>
<protein>
    <recommendedName>
        <fullName evidence="2">LTD domain-containing protein</fullName>
    </recommendedName>
</protein>
<feature type="domain" description="LTD" evidence="2">
    <location>
        <begin position="34"/>
        <end position="203"/>
    </location>
</feature>
<dbReference type="PROSITE" id="PS51841">
    <property type="entry name" value="LTD"/>
    <property type="match status" value="1"/>
</dbReference>
<reference evidence="4" key="1">
    <citation type="submission" date="2018-07" db="EMBL/GenBank/DDBJ databases">
        <authorList>
            <person name="Zhao J."/>
        </authorList>
    </citation>
    <scope>NUCLEOTIDE SEQUENCE [LARGE SCALE GENOMIC DNA]</scope>
    <source>
        <strain evidence="4">GSSD-12</strain>
    </source>
</reference>
<proteinExistence type="predicted"/>
<dbReference type="OrthoDB" id="1016457at2"/>
<dbReference type="Pfam" id="PF00932">
    <property type="entry name" value="LTD"/>
    <property type="match status" value="1"/>
</dbReference>